<keyword evidence="1" id="KW-0732">Signal</keyword>
<dbReference type="RefSeq" id="WP_114957912.1">
    <property type="nucleotide sequence ID" value="NZ_JBHSJF010000006.1"/>
</dbReference>
<feature type="signal peptide" evidence="1">
    <location>
        <begin position="1"/>
        <end position="23"/>
    </location>
</feature>
<name>A0ABV9Z0K4_9HYPH</name>
<organism evidence="2 3">
    <name type="scientific">Flaviflagellibacter deserti</name>
    <dbReference type="NCBI Taxonomy" id="2267266"/>
    <lineage>
        <taxon>Bacteria</taxon>
        <taxon>Pseudomonadati</taxon>
        <taxon>Pseudomonadota</taxon>
        <taxon>Alphaproteobacteria</taxon>
        <taxon>Hyphomicrobiales</taxon>
        <taxon>Flaviflagellibacter</taxon>
    </lineage>
</organism>
<evidence type="ECO:0008006" key="4">
    <source>
        <dbReference type="Google" id="ProtNLM"/>
    </source>
</evidence>
<comment type="caution">
    <text evidence="2">The sequence shown here is derived from an EMBL/GenBank/DDBJ whole genome shotgun (WGS) entry which is preliminary data.</text>
</comment>
<evidence type="ECO:0000313" key="3">
    <source>
        <dbReference type="Proteomes" id="UP001595796"/>
    </source>
</evidence>
<evidence type="ECO:0000256" key="1">
    <source>
        <dbReference type="SAM" id="SignalP"/>
    </source>
</evidence>
<keyword evidence="3" id="KW-1185">Reference proteome</keyword>
<feature type="chain" id="PRO_5047107196" description="Sulfur globule protein" evidence="1">
    <location>
        <begin position="24"/>
        <end position="88"/>
    </location>
</feature>
<gene>
    <name evidence="2" type="ORF">ACFPFW_11320</name>
</gene>
<accession>A0ABV9Z0K4</accession>
<dbReference type="EMBL" id="JBHSJF010000006">
    <property type="protein sequence ID" value="MFC5068600.1"/>
    <property type="molecule type" value="Genomic_DNA"/>
</dbReference>
<reference evidence="3" key="1">
    <citation type="journal article" date="2019" name="Int. J. Syst. Evol. Microbiol.">
        <title>The Global Catalogue of Microorganisms (GCM) 10K type strain sequencing project: providing services to taxonomists for standard genome sequencing and annotation.</title>
        <authorList>
            <consortium name="The Broad Institute Genomics Platform"/>
            <consortium name="The Broad Institute Genome Sequencing Center for Infectious Disease"/>
            <person name="Wu L."/>
            <person name="Ma J."/>
        </authorList>
    </citation>
    <scope>NUCLEOTIDE SEQUENCE [LARGE SCALE GENOMIC DNA]</scope>
    <source>
        <strain evidence="3">CGMCC 1.16444</strain>
    </source>
</reference>
<protein>
    <recommendedName>
        <fullName evidence="4">Sulfur globule protein</fullName>
    </recommendedName>
</protein>
<proteinExistence type="predicted"/>
<sequence>MTTMLRKIMISMAAIAALGAAAAAPTAASAKGIHIGIGFGGYGYGYGPHYGGYYPAYDYGPDFCTFKKVKVWSNKYDQFVWKTKKICY</sequence>
<dbReference type="Proteomes" id="UP001595796">
    <property type="component" value="Unassembled WGS sequence"/>
</dbReference>
<evidence type="ECO:0000313" key="2">
    <source>
        <dbReference type="EMBL" id="MFC5068600.1"/>
    </source>
</evidence>